<organism evidence="2 3">
    <name type="scientific">[Mycobacterium] stephanolepidis</name>
    <dbReference type="NCBI Taxonomy" id="1520670"/>
    <lineage>
        <taxon>Bacteria</taxon>
        <taxon>Bacillati</taxon>
        <taxon>Actinomycetota</taxon>
        <taxon>Actinomycetes</taxon>
        <taxon>Mycobacteriales</taxon>
        <taxon>Mycobacteriaceae</taxon>
        <taxon>Mycobacteroides</taxon>
    </lineage>
</organism>
<dbReference type="AlphaFoldDB" id="A0A1Z4EWG8"/>
<keyword evidence="1" id="KW-0812">Transmembrane</keyword>
<protein>
    <submittedName>
        <fullName evidence="2">Uncharacterized protein</fullName>
    </submittedName>
</protein>
<reference evidence="3" key="1">
    <citation type="journal article" date="2017" name="Genome Announc.">
        <title>Complete Genome Sequence of Mycobacterium stephanolepidis.</title>
        <authorList>
            <person name="Fukano H."/>
            <person name="Yoshida M."/>
            <person name="Katayama Y."/>
            <person name="Omatsu T."/>
            <person name="Mizutani T."/>
            <person name="Kurata O."/>
            <person name="Wada S."/>
            <person name="Hoshino Y."/>
        </authorList>
    </citation>
    <scope>NUCLEOTIDE SEQUENCE [LARGE SCALE GENOMIC DNA]</scope>
    <source>
        <strain evidence="3">NJB0901</strain>
    </source>
</reference>
<reference evidence="2 3" key="2">
    <citation type="journal article" date="2017" name="Int. J. Syst. Evol. Microbiol.">
        <title>Mycobacterium stephanolepidis sp. nov., a rapidly growing species related to Mycobacterium chelonae, isolated from marine teleost fish, Stephanolepis cirrhifer.</title>
        <authorList>
            <person name="Fukano H."/>
            <person name="Wada S."/>
            <person name="Kurata O."/>
            <person name="Katayama K."/>
            <person name="Fujiwara N."/>
            <person name="Hoshino Y."/>
        </authorList>
    </citation>
    <scope>NUCLEOTIDE SEQUENCE [LARGE SCALE GENOMIC DNA]</scope>
    <source>
        <strain evidence="2 3">NJB0901</strain>
    </source>
</reference>
<evidence type="ECO:0000313" key="3">
    <source>
        <dbReference type="Proteomes" id="UP000217954"/>
    </source>
</evidence>
<keyword evidence="1" id="KW-0472">Membrane</keyword>
<sequence>MVCSGANDLTRPHRRSLFLPAQALSWSTSSAGMHFIAPGEPWRNGYRASSNSRIPDVCLNTAIRRQYPSMERLLSVVDRIGLVANKPVSMMLAIAAAVFFGIY</sequence>
<keyword evidence="3" id="KW-1185">Reference proteome</keyword>
<dbReference type="KEGG" id="mste:MSTE_01975"/>
<evidence type="ECO:0000256" key="1">
    <source>
        <dbReference type="SAM" id="Phobius"/>
    </source>
</evidence>
<name>A0A1Z4EWG8_9MYCO</name>
<accession>A0A1Z4EWG8</accession>
<dbReference type="EMBL" id="AP018165">
    <property type="protein sequence ID" value="BAX97291.1"/>
    <property type="molecule type" value="Genomic_DNA"/>
</dbReference>
<gene>
    <name evidence="2" type="ORF">MSTE_01975</name>
</gene>
<keyword evidence="1" id="KW-1133">Transmembrane helix</keyword>
<dbReference type="Proteomes" id="UP000217954">
    <property type="component" value="Chromosome"/>
</dbReference>
<evidence type="ECO:0000313" key="2">
    <source>
        <dbReference type="EMBL" id="BAX97291.1"/>
    </source>
</evidence>
<proteinExistence type="predicted"/>
<feature type="transmembrane region" description="Helical" evidence="1">
    <location>
        <begin position="80"/>
        <end position="102"/>
    </location>
</feature>